<dbReference type="InterPro" id="IPR006201">
    <property type="entry name" value="Neur_channel"/>
</dbReference>
<protein>
    <recommendedName>
        <fullName evidence="6">Neurotransmitter-gated ion-channel ligand-binding domain-containing protein</fullName>
    </recommendedName>
</protein>
<gene>
    <name evidence="7" type="ORF">L3Y34_010475</name>
</gene>
<keyword evidence="2 5" id="KW-0812">Transmembrane</keyword>
<dbReference type="CDD" id="cd19051">
    <property type="entry name" value="LGIC_TM_cation"/>
    <property type="match status" value="1"/>
</dbReference>
<dbReference type="PRINTS" id="PR00252">
    <property type="entry name" value="NRIONCHANNEL"/>
</dbReference>
<dbReference type="GO" id="GO:0005230">
    <property type="term" value="F:extracellular ligand-gated monoatomic ion channel activity"/>
    <property type="evidence" value="ECO:0007669"/>
    <property type="project" value="InterPro"/>
</dbReference>
<evidence type="ECO:0000313" key="7">
    <source>
        <dbReference type="EMBL" id="ULT79898.1"/>
    </source>
</evidence>
<dbReference type="Gene3D" id="1.20.58.390">
    <property type="entry name" value="Neurotransmitter-gated ion-channel transmembrane domain"/>
    <property type="match status" value="1"/>
</dbReference>
<dbReference type="InterPro" id="IPR018000">
    <property type="entry name" value="Neurotransmitter_ion_chnl_CS"/>
</dbReference>
<dbReference type="InterPro" id="IPR038050">
    <property type="entry name" value="Neuro_actylchol_rec"/>
</dbReference>
<dbReference type="InterPro" id="IPR006202">
    <property type="entry name" value="Neur_chan_lig-bd"/>
</dbReference>
<dbReference type="GO" id="GO:0004888">
    <property type="term" value="F:transmembrane signaling receptor activity"/>
    <property type="evidence" value="ECO:0007669"/>
    <property type="project" value="InterPro"/>
</dbReference>
<organism evidence="7 8">
    <name type="scientific">Caenorhabditis briggsae</name>
    <dbReference type="NCBI Taxonomy" id="6238"/>
    <lineage>
        <taxon>Eukaryota</taxon>
        <taxon>Metazoa</taxon>
        <taxon>Ecdysozoa</taxon>
        <taxon>Nematoda</taxon>
        <taxon>Chromadorea</taxon>
        <taxon>Rhabditida</taxon>
        <taxon>Rhabditina</taxon>
        <taxon>Rhabditomorpha</taxon>
        <taxon>Rhabditoidea</taxon>
        <taxon>Rhabditidae</taxon>
        <taxon>Peloderinae</taxon>
        <taxon>Caenorhabditis</taxon>
    </lineage>
</organism>
<evidence type="ECO:0000256" key="1">
    <source>
        <dbReference type="ARBA" id="ARBA00004141"/>
    </source>
</evidence>
<comment type="similarity">
    <text evidence="5">Belongs to the ligand-gated ion channel (TC 1.A.9) family.</text>
</comment>
<feature type="transmembrane region" description="Helical" evidence="5">
    <location>
        <begin position="223"/>
        <end position="250"/>
    </location>
</feature>
<evidence type="ECO:0000259" key="6">
    <source>
        <dbReference type="Pfam" id="PF02931"/>
    </source>
</evidence>
<dbReference type="FunFam" id="2.70.170.10:FF:000027">
    <property type="entry name" value="Ligand-Gated ion Channel"/>
    <property type="match status" value="1"/>
</dbReference>
<keyword evidence="4 5" id="KW-0472">Membrane</keyword>
<dbReference type="Pfam" id="PF02931">
    <property type="entry name" value="Neur_chan_LBD"/>
    <property type="match status" value="1"/>
</dbReference>
<keyword evidence="5" id="KW-0406">Ion transport</keyword>
<keyword evidence="3 5" id="KW-1133">Transmembrane helix</keyword>
<evidence type="ECO:0000256" key="2">
    <source>
        <dbReference type="ARBA" id="ARBA00022692"/>
    </source>
</evidence>
<feature type="domain" description="Neurotransmitter-gated ion-channel ligand-binding" evidence="6">
    <location>
        <begin position="2"/>
        <end position="221"/>
    </location>
</feature>
<dbReference type="CDD" id="cd18989">
    <property type="entry name" value="LGIC_ECD_cation"/>
    <property type="match status" value="1"/>
</dbReference>
<proteinExistence type="inferred from homology"/>
<sequence length="738" mass="84998">MSHLFQNYDSTVAPVYTKLDITKPIGYNPLAPTRFNYTVYLYYLKLVEVIEPEEKVSVVLEMAEYWYDPRLAWDASSYGEIQMLHLRQDRVWSPTIASFRINEIADFRDQDFRMVCVENTGHVYTSLTLKVSLNCPMNVGRFPYDSQTCVIQFCMPLFFMQHVELFNSIYQGILNRTIWEKMGNSEWDLVNLTNRVELLSYNDGVGDMQLATFEIKIQRNPMYYIYMIVFPSFIINALSIIGLNVGLTNIMTMTFILGVMADKIPKTGSIPLLGIYIIINLFIMIFAVGITSILAELQKWAIPKLKAKKSRLNKMPAKRRPVSKVSNQTIPKGLFRLPWDLLREIALNFDAMRIVSLSFSSKKMMRHLRGHRIPAQHCNITANSKGRVFVEIVVTPTDRVVWELKNGTEKKKLKGQKVTTQNLGPTVEKNSIRRGNNIITFCHPTEDNLKKIVDYMLGVFKCPVKCLDIDLRLFPSLDLNWKSFKSCEKLTIECVEAEEANIVISHVDGLQAFEVKCENGEVDLEKLSSISSLHIGNAPGMTKDQLFSLQCGTIEIGANAFPGSIRDEILGKWLNREWETLSSISIQLDGTFSNFPNIMEKFHGVLQHQFNYRARHLFFKKSETTAIQLRGTVDVRRTDGRLATLTHMNGNFMMFVWPEVVPNLSLPNGMCYAKITVSHEVVVKQESEVKEENRVDVEMMYILLVRQAMYFADDDDFMDNFRNFILEHRPEQQHLYLE</sequence>
<comment type="subcellular location">
    <subcellularLocation>
        <location evidence="1">Membrane</location>
        <topology evidence="1">Multi-pass membrane protein</topology>
    </subcellularLocation>
</comment>
<dbReference type="EMBL" id="CP090896">
    <property type="protein sequence ID" value="ULT79898.1"/>
    <property type="molecule type" value="Genomic_DNA"/>
</dbReference>
<keyword evidence="5" id="KW-0813">Transport</keyword>
<evidence type="ECO:0000256" key="4">
    <source>
        <dbReference type="ARBA" id="ARBA00023136"/>
    </source>
</evidence>
<reference evidence="7 8" key="1">
    <citation type="submission" date="2022-05" db="EMBL/GenBank/DDBJ databases">
        <title>Chromosome-level reference genomes for two strains of Caenorhabditis briggsae: an improved platform for comparative genomics.</title>
        <authorList>
            <person name="Stevens L."/>
            <person name="Andersen E.C."/>
        </authorList>
    </citation>
    <scope>NUCLEOTIDE SEQUENCE [LARGE SCALE GENOMIC DNA]</scope>
    <source>
        <strain evidence="7">QX1410_ONT</strain>
        <tissue evidence="7">Whole-organism</tissue>
    </source>
</reference>
<evidence type="ECO:0000313" key="8">
    <source>
        <dbReference type="Proteomes" id="UP000827892"/>
    </source>
</evidence>
<dbReference type="AlphaFoldDB" id="A0AAE8ZMM7"/>
<accession>A0AAE8ZMM7</accession>
<feature type="transmembrane region" description="Helical" evidence="5">
    <location>
        <begin position="270"/>
        <end position="295"/>
    </location>
</feature>
<dbReference type="SUPFAM" id="SSF63712">
    <property type="entry name" value="Nicotinic receptor ligand binding domain-like"/>
    <property type="match status" value="1"/>
</dbReference>
<keyword evidence="5" id="KW-0407">Ion channel</keyword>
<dbReference type="Proteomes" id="UP000827892">
    <property type="component" value="Chromosome X"/>
</dbReference>
<dbReference type="SUPFAM" id="SSF90112">
    <property type="entry name" value="Neurotransmitter-gated ion-channel transmembrane pore"/>
    <property type="match status" value="1"/>
</dbReference>
<evidence type="ECO:0000256" key="3">
    <source>
        <dbReference type="ARBA" id="ARBA00022989"/>
    </source>
</evidence>
<dbReference type="PROSITE" id="PS00236">
    <property type="entry name" value="NEUROTR_ION_CHANNEL"/>
    <property type="match status" value="1"/>
</dbReference>
<evidence type="ECO:0000256" key="5">
    <source>
        <dbReference type="RuleBase" id="RU000687"/>
    </source>
</evidence>
<comment type="caution">
    <text evidence="5">Lacks conserved residue(s) required for the propagation of feature annotation.</text>
</comment>
<dbReference type="PANTHER" id="PTHR18945">
    <property type="entry name" value="NEUROTRANSMITTER GATED ION CHANNEL"/>
    <property type="match status" value="1"/>
</dbReference>
<dbReference type="InterPro" id="IPR036734">
    <property type="entry name" value="Neur_chan_lig-bd_sf"/>
</dbReference>
<dbReference type="Gene3D" id="2.70.170.10">
    <property type="entry name" value="Neurotransmitter-gated ion-channel ligand-binding domain"/>
    <property type="match status" value="1"/>
</dbReference>
<name>A0AAE8ZMM7_CAEBR</name>
<dbReference type="InterPro" id="IPR036719">
    <property type="entry name" value="Neuro-gated_channel_TM_sf"/>
</dbReference>
<dbReference type="GO" id="GO:0016020">
    <property type="term" value="C:membrane"/>
    <property type="evidence" value="ECO:0007669"/>
    <property type="project" value="UniProtKB-SubCell"/>
</dbReference>